<dbReference type="EMBL" id="AGNL01037262">
    <property type="protein sequence ID" value="EJK53684.1"/>
    <property type="molecule type" value="Genomic_DNA"/>
</dbReference>
<evidence type="ECO:0000256" key="1">
    <source>
        <dbReference type="SAM" id="MobiDB-lite"/>
    </source>
</evidence>
<feature type="region of interest" description="Disordered" evidence="1">
    <location>
        <begin position="1"/>
        <end position="46"/>
    </location>
</feature>
<reference evidence="3 4" key="1">
    <citation type="journal article" date="2012" name="Genome Biol.">
        <title>Genome and low-iron response of an oceanic diatom adapted to chronic iron limitation.</title>
        <authorList>
            <person name="Lommer M."/>
            <person name="Specht M."/>
            <person name="Roy A.S."/>
            <person name="Kraemer L."/>
            <person name="Andreson R."/>
            <person name="Gutowska M.A."/>
            <person name="Wolf J."/>
            <person name="Bergner S.V."/>
            <person name="Schilhabel M.B."/>
            <person name="Klostermeier U.C."/>
            <person name="Beiko R.G."/>
            <person name="Rosenstiel P."/>
            <person name="Hippler M."/>
            <person name="Laroche J."/>
        </authorList>
    </citation>
    <scope>NUCLEOTIDE SEQUENCE [LARGE SCALE GENOMIC DNA]</scope>
    <source>
        <strain evidence="3 4">CCMP1005</strain>
    </source>
</reference>
<keyword evidence="2" id="KW-0472">Membrane</keyword>
<evidence type="ECO:0000313" key="4">
    <source>
        <dbReference type="Proteomes" id="UP000266841"/>
    </source>
</evidence>
<proteinExistence type="predicted"/>
<feature type="transmembrane region" description="Helical" evidence="2">
    <location>
        <begin position="102"/>
        <end position="124"/>
    </location>
</feature>
<evidence type="ECO:0000313" key="3">
    <source>
        <dbReference type="EMBL" id="EJK53684.1"/>
    </source>
</evidence>
<dbReference type="Proteomes" id="UP000266841">
    <property type="component" value="Unassembled WGS sequence"/>
</dbReference>
<feature type="non-terminal residue" evidence="3">
    <location>
        <position position="1"/>
    </location>
</feature>
<gene>
    <name evidence="3" type="ORF">THAOC_26825</name>
</gene>
<keyword evidence="2" id="KW-1133">Transmembrane helix</keyword>
<feature type="compositionally biased region" description="Basic and acidic residues" evidence="1">
    <location>
        <begin position="29"/>
        <end position="46"/>
    </location>
</feature>
<accession>K0RNA0</accession>
<name>K0RNA0_THAOC</name>
<organism evidence="3 4">
    <name type="scientific">Thalassiosira oceanica</name>
    <name type="common">Marine diatom</name>
    <dbReference type="NCBI Taxonomy" id="159749"/>
    <lineage>
        <taxon>Eukaryota</taxon>
        <taxon>Sar</taxon>
        <taxon>Stramenopiles</taxon>
        <taxon>Ochrophyta</taxon>
        <taxon>Bacillariophyta</taxon>
        <taxon>Coscinodiscophyceae</taxon>
        <taxon>Thalassiosirophycidae</taxon>
        <taxon>Thalassiosirales</taxon>
        <taxon>Thalassiosiraceae</taxon>
        <taxon>Thalassiosira</taxon>
    </lineage>
</organism>
<sequence length="363" mass="38838">ARVEPRRRSRGVGPGRRARLPRASQGGGRGDRAPSHARVEGEGDEPERIRACDMLVARGVDTRQPGHVPGHVDQSAGLRRAGLGGGEQEVSLKVEWLEWGVVVLKLVVVVCLIYEFVGTVLIMATLGGDGDVRLEGKTTQTYQTSGQEQIAVRLVVLLLKTNSPNTQSGLHQAGQLVAQLLLDRVVQACCAMLLRLGGAQTNSMGSAPPPETAHTALLEGPHIGFSFMELLDMVHLDCPIATVWCLYSEQIRRLALLGYGCVPGLKSLAGSEIQACAATSVFGSQLHASFWCRKRPIGFSNDLGSGIGSLPPPSTITASHQHDRIVSSIGDSSNKQGVSGNFGIRRLRKIRECQLDKSPLAVI</sequence>
<protein>
    <submittedName>
        <fullName evidence="3">Uncharacterized protein</fullName>
    </submittedName>
</protein>
<dbReference type="AlphaFoldDB" id="K0RNA0"/>
<evidence type="ECO:0000256" key="2">
    <source>
        <dbReference type="SAM" id="Phobius"/>
    </source>
</evidence>
<keyword evidence="2" id="KW-0812">Transmembrane</keyword>
<comment type="caution">
    <text evidence="3">The sequence shown here is derived from an EMBL/GenBank/DDBJ whole genome shotgun (WGS) entry which is preliminary data.</text>
</comment>
<keyword evidence="4" id="KW-1185">Reference proteome</keyword>
<feature type="compositionally biased region" description="Basic residues" evidence="1">
    <location>
        <begin position="7"/>
        <end position="20"/>
    </location>
</feature>